<keyword evidence="3" id="KW-1185">Reference proteome</keyword>
<feature type="region of interest" description="Disordered" evidence="1">
    <location>
        <begin position="162"/>
        <end position="190"/>
    </location>
</feature>
<sequence>MVNPDNVKDNLLSDVGSGPATVLLPDYGDNPTSQCHARSRNRKLPCQDCLKSIRDWKPAFTRAIENGIAPASSSAQFNATNYAGTQIPNPKTRSLTFYYSNLMKKKSSCLKSASLTFALAAEAVQLVSVNEEVRSCKSMDVKVRSCLPFRIGPSHFKASEEDFEGWTEVGNHSDGGKDDAYDEAGEEVDA</sequence>
<dbReference type="AlphaFoldDB" id="A0A6A6BLW7"/>
<dbReference type="GeneID" id="54300542"/>
<dbReference type="EMBL" id="ML995481">
    <property type="protein sequence ID" value="KAF2143837.1"/>
    <property type="molecule type" value="Genomic_DNA"/>
</dbReference>
<protein>
    <submittedName>
        <fullName evidence="2">Uncharacterized protein</fullName>
    </submittedName>
</protein>
<reference evidence="2" key="1">
    <citation type="journal article" date="2020" name="Stud. Mycol.">
        <title>101 Dothideomycetes genomes: a test case for predicting lifestyles and emergence of pathogens.</title>
        <authorList>
            <person name="Haridas S."/>
            <person name="Albert R."/>
            <person name="Binder M."/>
            <person name="Bloem J."/>
            <person name="Labutti K."/>
            <person name="Salamov A."/>
            <person name="Andreopoulos B."/>
            <person name="Baker S."/>
            <person name="Barry K."/>
            <person name="Bills G."/>
            <person name="Bluhm B."/>
            <person name="Cannon C."/>
            <person name="Castanera R."/>
            <person name="Culley D."/>
            <person name="Daum C."/>
            <person name="Ezra D."/>
            <person name="Gonzalez J."/>
            <person name="Henrissat B."/>
            <person name="Kuo A."/>
            <person name="Liang C."/>
            <person name="Lipzen A."/>
            <person name="Lutzoni F."/>
            <person name="Magnuson J."/>
            <person name="Mondo S."/>
            <person name="Nolan M."/>
            <person name="Ohm R."/>
            <person name="Pangilinan J."/>
            <person name="Park H.-J."/>
            <person name="Ramirez L."/>
            <person name="Alfaro M."/>
            <person name="Sun H."/>
            <person name="Tritt A."/>
            <person name="Yoshinaga Y."/>
            <person name="Zwiers L.-H."/>
            <person name="Turgeon B."/>
            <person name="Goodwin S."/>
            <person name="Spatafora J."/>
            <person name="Crous P."/>
            <person name="Grigoriev I."/>
        </authorList>
    </citation>
    <scope>NUCLEOTIDE SEQUENCE</scope>
    <source>
        <strain evidence="2">CBS 121167</strain>
    </source>
</reference>
<evidence type="ECO:0000313" key="2">
    <source>
        <dbReference type="EMBL" id="KAF2143837.1"/>
    </source>
</evidence>
<gene>
    <name evidence="2" type="ORF">K452DRAFT_307198</name>
</gene>
<evidence type="ECO:0000313" key="3">
    <source>
        <dbReference type="Proteomes" id="UP000799438"/>
    </source>
</evidence>
<evidence type="ECO:0000256" key="1">
    <source>
        <dbReference type="SAM" id="MobiDB-lite"/>
    </source>
</evidence>
<name>A0A6A6BLW7_9PEZI</name>
<accession>A0A6A6BLW7</accession>
<dbReference type="RefSeq" id="XP_033399549.1">
    <property type="nucleotide sequence ID" value="XM_033543045.1"/>
</dbReference>
<dbReference type="Proteomes" id="UP000799438">
    <property type="component" value="Unassembled WGS sequence"/>
</dbReference>
<proteinExistence type="predicted"/>
<feature type="compositionally biased region" description="Acidic residues" evidence="1">
    <location>
        <begin position="180"/>
        <end position="190"/>
    </location>
</feature>
<organism evidence="2 3">
    <name type="scientific">Aplosporella prunicola CBS 121167</name>
    <dbReference type="NCBI Taxonomy" id="1176127"/>
    <lineage>
        <taxon>Eukaryota</taxon>
        <taxon>Fungi</taxon>
        <taxon>Dikarya</taxon>
        <taxon>Ascomycota</taxon>
        <taxon>Pezizomycotina</taxon>
        <taxon>Dothideomycetes</taxon>
        <taxon>Dothideomycetes incertae sedis</taxon>
        <taxon>Botryosphaeriales</taxon>
        <taxon>Aplosporellaceae</taxon>
        <taxon>Aplosporella</taxon>
    </lineage>
</organism>